<reference evidence="2 3" key="1">
    <citation type="submission" date="2019-12" db="EMBL/GenBank/DDBJ databases">
        <title>Nocardia macrotermitis sp. nov. and Nocardia aurantia sp. nov., isolated from the gut of the fungus growing-termite Macrotermes natalensis.</title>
        <authorList>
            <person name="Christine B."/>
            <person name="Rene B."/>
        </authorList>
    </citation>
    <scope>NUCLEOTIDE SEQUENCE [LARGE SCALE GENOMIC DNA]</scope>
    <source>
        <strain evidence="2 3">DSM 102126</strain>
    </source>
</reference>
<comment type="caution">
    <text evidence="2">The sequence shown here is derived from an EMBL/GenBank/DDBJ whole genome shotgun (WGS) entry which is preliminary data.</text>
</comment>
<dbReference type="InterPro" id="IPR000073">
    <property type="entry name" value="AB_hydrolase_1"/>
</dbReference>
<accession>A0A6I4VYV9</accession>
<keyword evidence="3" id="KW-1185">Reference proteome</keyword>
<dbReference type="PANTHER" id="PTHR43798">
    <property type="entry name" value="MONOACYLGLYCEROL LIPASE"/>
    <property type="match status" value="1"/>
</dbReference>
<dbReference type="GO" id="GO:0016020">
    <property type="term" value="C:membrane"/>
    <property type="evidence" value="ECO:0007669"/>
    <property type="project" value="TreeGrafter"/>
</dbReference>
<evidence type="ECO:0000313" key="3">
    <source>
        <dbReference type="Proteomes" id="UP000431901"/>
    </source>
</evidence>
<protein>
    <submittedName>
        <fullName evidence="2">Alpha/beta fold hydrolase</fullName>
    </submittedName>
</protein>
<dbReference type="Pfam" id="PF12697">
    <property type="entry name" value="Abhydrolase_6"/>
    <property type="match status" value="1"/>
</dbReference>
<dbReference type="InterPro" id="IPR050266">
    <property type="entry name" value="AB_hydrolase_sf"/>
</dbReference>
<gene>
    <name evidence="2" type="ORF">GQ466_00110</name>
</gene>
<sequence length="283" mass="30014">MATLLVNVAGERVHVAETGRAGAPPVLVTSGLGGAWFDWRAVVDELRGRFRVTVLDRPGLGLSRPARRPPTLDRDADLLEALAERAGRPVTLVAHSMGAFSAEAAARRRPDLVAGVVLVDPSYEDERPGVGWRLAARAIPLTRPLGAALAATGLPLLAAPAARRAVLRVVALRVPRVPASIVRSVYARPAVLGTLGAEWLAYAPMAADLLDLRARTDFPPVPLVVLTAASGEDPADERTWARRHAKLAAMSPRGVRVELADSRHMVMLDRPDAIAAAVREAAG</sequence>
<dbReference type="Proteomes" id="UP000431901">
    <property type="component" value="Unassembled WGS sequence"/>
</dbReference>
<name>A0A6I4VYV9_9ACTN</name>
<evidence type="ECO:0000313" key="2">
    <source>
        <dbReference type="EMBL" id="MXQ62433.1"/>
    </source>
</evidence>
<dbReference type="AlphaFoldDB" id="A0A6I4VYV9"/>
<dbReference type="EMBL" id="WUTW01000001">
    <property type="protein sequence ID" value="MXQ62433.1"/>
    <property type="molecule type" value="Genomic_DNA"/>
</dbReference>
<dbReference type="GO" id="GO:0016787">
    <property type="term" value="F:hydrolase activity"/>
    <property type="evidence" value="ECO:0007669"/>
    <property type="project" value="UniProtKB-KW"/>
</dbReference>
<organism evidence="2 3">
    <name type="scientific">Actinomadura rayongensis</name>
    <dbReference type="NCBI Taxonomy" id="1429076"/>
    <lineage>
        <taxon>Bacteria</taxon>
        <taxon>Bacillati</taxon>
        <taxon>Actinomycetota</taxon>
        <taxon>Actinomycetes</taxon>
        <taxon>Streptosporangiales</taxon>
        <taxon>Thermomonosporaceae</taxon>
        <taxon>Actinomadura</taxon>
    </lineage>
</organism>
<evidence type="ECO:0000259" key="1">
    <source>
        <dbReference type="Pfam" id="PF12697"/>
    </source>
</evidence>
<dbReference type="InterPro" id="IPR029058">
    <property type="entry name" value="AB_hydrolase_fold"/>
</dbReference>
<keyword evidence="2" id="KW-0378">Hydrolase</keyword>
<dbReference type="OrthoDB" id="7185741at2"/>
<dbReference type="Gene3D" id="3.40.50.1820">
    <property type="entry name" value="alpha/beta hydrolase"/>
    <property type="match status" value="1"/>
</dbReference>
<feature type="domain" description="AB hydrolase-1" evidence="1">
    <location>
        <begin position="27"/>
        <end position="277"/>
    </location>
</feature>
<dbReference type="SUPFAM" id="SSF53474">
    <property type="entry name" value="alpha/beta-Hydrolases"/>
    <property type="match status" value="1"/>
</dbReference>
<dbReference type="RefSeq" id="WP_161100746.1">
    <property type="nucleotide sequence ID" value="NZ_JBHLYI010000009.1"/>
</dbReference>
<proteinExistence type="predicted"/>
<dbReference type="PANTHER" id="PTHR43798:SF33">
    <property type="entry name" value="HYDROLASE, PUTATIVE (AFU_ORTHOLOGUE AFUA_2G14860)-RELATED"/>
    <property type="match status" value="1"/>
</dbReference>